<dbReference type="SUPFAM" id="SSF64496">
    <property type="entry name" value="DNA-binding domain of intron-encoded endonucleases"/>
    <property type="match status" value="1"/>
</dbReference>
<dbReference type="InterPro" id="IPR003647">
    <property type="entry name" value="Intron_nuc_1_rpt"/>
</dbReference>
<proteinExistence type="predicted"/>
<evidence type="ECO:0000259" key="1">
    <source>
        <dbReference type="Pfam" id="PF22083"/>
    </source>
</evidence>
<evidence type="ECO:0000313" key="3">
    <source>
        <dbReference type="Proteomes" id="UP000254031"/>
    </source>
</evidence>
<dbReference type="SMART" id="SM00497">
    <property type="entry name" value="IENR1"/>
    <property type="match status" value="1"/>
</dbReference>
<dbReference type="Proteomes" id="UP000254031">
    <property type="component" value="Unassembled WGS sequence"/>
</dbReference>
<gene>
    <name evidence="2" type="ORF">NCTC9380_02802</name>
</gene>
<reference evidence="2 3" key="1">
    <citation type="submission" date="2018-06" db="EMBL/GenBank/DDBJ databases">
        <authorList>
            <consortium name="Pathogen Informatics"/>
            <person name="Doyle S."/>
        </authorList>
    </citation>
    <scope>NUCLEOTIDE SEQUENCE [LARGE SCALE GENOMIC DNA]</scope>
    <source>
        <strain evidence="2 3">NCTC9380</strain>
    </source>
</reference>
<name>A0A378NG87_MANHA</name>
<dbReference type="InterPro" id="IPR054307">
    <property type="entry name" value="I-HmuI_NUMOD-like"/>
</dbReference>
<sequence length="58" mass="6503">MNIERCSVPVAAITLDGKLFKKYTSMTSAGKDGFSHSKISLCIQGKRKTHKGYIWQKL</sequence>
<feature type="domain" description="DNA endonuclease I-HmuI-like NUMOD-like" evidence="1">
    <location>
        <begin position="12"/>
        <end position="54"/>
    </location>
</feature>
<dbReference type="InterPro" id="IPR036388">
    <property type="entry name" value="WH-like_DNA-bd_sf"/>
</dbReference>
<protein>
    <recommendedName>
        <fullName evidence="1">DNA endonuclease I-HmuI-like NUMOD-like domain-containing protein</fullName>
    </recommendedName>
</protein>
<evidence type="ECO:0000313" key="2">
    <source>
        <dbReference type="EMBL" id="STY67444.1"/>
    </source>
</evidence>
<dbReference type="AlphaFoldDB" id="A0A378NG87"/>
<dbReference type="Gene3D" id="1.10.10.10">
    <property type="entry name" value="Winged helix-like DNA-binding domain superfamily/Winged helix DNA-binding domain"/>
    <property type="match status" value="1"/>
</dbReference>
<dbReference type="RefSeq" id="WP_165876909.1">
    <property type="nucleotide sequence ID" value="NZ_CP097337.1"/>
</dbReference>
<accession>A0A378NG87</accession>
<dbReference type="Pfam" id="PF22083">
    <property type="entry name" value="I-HmuI_NUMOD-like"/>
    <property type="match status" value="1"/>
</dbReference>
<organism evidence="2 3">
    <name type="scientific">Mannheimia haemolytica</name>
    <name type="common">Pasteurella haemolytica</name>
    <dbReference type="NCBI Taxonomy" id="75985"/>
    <lineage>
        <taxon>Bacteria</taxon>
        <taxon>Pseudomonadati</taxon>
        <taxon>Pseudomonadota</taxon>
        <taxon>Gammaproteobacteria</taxon>
        <taxon>Pasteurellales</taxon>
        <taxon>Pasteurellaceae</taxon>
        <taxon>Mannheimia</taxon>
    </lineage>
</organism>
<dbReference type="EMBL" id="UGPL01000006">
    <property type="protein sequence ID" value="STY67444.1"/>
    <property type="molecule type" value="Genomic_DNA"/>
</dbReference>